<dbReference type="PaxDb" id="269797-Mbar_A2913"/>
<organism evidence="1">
    <name type="scientific">Methanosarcina barkeri (strain Fusaro / DSM 804)</name>
    <dbReference type="NCBI Taxonomy" id="269797"/>
    <lineage>
        <taxon>Archaea</taxon>
        <taxon>Methanobacteriati</taxon>
        <taxon>Methanobacteriota</taxon>
        <taxon>Stenosarchaea group</taxon>
        <taxon>Methanomicrobia</taxon>
        <taxon>Methanosarcinales</taxon>
        <taxon>Methanosarcinaceae</taxon>
        <taxon>Methanosarcina</taxon>
    </lineage>
</organism>
<accession>Q467Y4</accession>
<protein>
    <submittedName>
        <fullName evidence="1">Uncharacterized protein</fullName>
    </submittedName>
</protein>
<dbReference type="KEGG" id="mba:Mbar_A2913"/>
<gene>
    <name evidence="1" type="ordered locus">Mbar_A2913</name>
</gene>
<name>Q467Y4_METBF</name>
<evidence type="ECO:0000313" key="1">
    <source>
        <dbReference type="EMBL" id="AAZ71808.1"/>
    </source>
</evidence>
<sequence>MGNYIVRIRTSTWDLLRDLQRLHDLDVFGKTAKKLDEHLFEIEGLLSEEQIENLSKKKYQIEVIADAEEIAKERLKDVQRDHQND</sequence>
<dbReference type="AlphaFoldDB" id="Q467Y4"/>
<dbReference type="EMBL" id="CP000099">
    <property type="protein sequence ID" value="AAZ71808.1"/>
    <property type="molecule type" value="Genomic_DNA"/>
</dbReference>
<dbReference type="HOGENOM" id="CLU_181211_0_0_2"/>
<proteinExistence type="predicted"/>
<reference evidence="1" key="1">
    <citation type="submission" date="2006-06" db="EMBL/GenBank/DDBJ databases">
        <title>Complete sequence of chromosome 1 of Methanosarcina barkeri str. fusaro.</title>
        <authorList>
            <person name="Copeland A."/>
            <person name="Lucas S."/>
            <person name="Lapidus A."/>
            <person name="Barry K."/>
            <person name="Detter J.C."/>
            <person name="Glavina T."/>
            <person name="Hammon N."/>
            <person name="Israni S."/>
            <person name="Pitluck S."/>
            <person name="Goodwin L.A."/>
            <person name="Saunders E.H."/>
            <person name="Schmutz J."/>
            <person name="Larimer F."/>
            <person name="Land M."/>
            <person name="Anderson I."/>
            <person name="Richardson P."/>
        </authorList>
    </citation>
    <scope>NUCLEOTIDE SEQUENCE</scope>
    <source>
        <strain evidence="1">Fusaro</strain>
    </source>
</reference>